<evidence type="ECO:0000313" key="1">
    <source>
        <dbReference type="EMBL" id="KAJ9078774.1"/>
    </source>
</evidence>
<name>A0ACC2TVI8_9FUNG</name>
<gene>
    <name evidence="1" type="ORF">DSO57_1003238</name>
</gene>
<organism evidence="1 2">
    <name type="scientific">Entomophthora muscae</name>
    <dbReference type="NCBI Taxonomy" id="34485"/>
    <lineage>
        <taxon>Eukaryota</taxon>
        <taxon>Fungi</taxon>
        <taxon>Fungi incertae sedis</taxon>
        <taxon>Zoopagomycota</taxon>
        <taxon>Entomophthoromycotina</taxon>
        <taxon>Entomophthoromycetes</taxon>
        <taxon>Entomophthorales</taxon>
        <taxon>Entomophthoraceae</taxon>
        <taxon>Entomophthora</taxon>
    </lineage>
</organism>
<evidence type="ECO:0000313" key="2">
    <source>
        <dbReference type="Proteomes" id="UP001165960"/>
    </source>
</evidence>
<dbReference type="Proteomes" id="UP001165960">
    <property type="component" value="Unassembled WGS sequence"/>
</dbReference>
<accession>A0ACC2TVI8</accession>
<sequence>MKNTALMTICQVKDLMQTGTVKDLKRAYKELHLHAHSEMAFDNPITHLMCYNALKSHIMRHVNLDQVTNLQSLYCKAERVEQASNALHKVQTGKRESVTSDKLLLTMLTGKPQLQDLNPDTLRAGGLQIFGFEPEQDLTSGNPLRLDESKSPTSTLPMLKVPVNSTNQRAGLAIDPKITWATTEGETKKLSIERGPPRDD</sequence>
<keyword evidence="2" id="KW-1185">Reference proteome</keyword>
<dbReference type="EMBL" id="QTSX02002137">
    <property type="protein sequence ID" value="KAJ9078774.1"/>
    <property type="molecule type" value="Genomic_DNA"/>
</dbReference>
<comment type="caution">
    <text evidence="1">The sequence shown here is derived from an EMBL/GenBank/DDBJ whole genome shotgun (WGS) entry which is preliminary data.</text>
</comment>
<proteinExistence type="predicted"/>
<reference evidence="1" key="1">
    <citation type="submission" date="2022-04" db="EMBL/GenBank/DDBJ databases">
        <title>Genome of the entomopathogenic fungus Entomophthora muscae.</title>
        <authorList>
            <person name="Elya C."/>
            <person name="Lovett B.R."/>
            <person name="Lee E."/>
            <person name="Macias A.M."/>
            <person name="Hajek A.E."/>
            <person name="De Bivort B.L."/>
            <person name="Kasson M.T."/>
            <person name="De Fine Licht H.H."/>
            <person name="Stajich J.E."/>
        </authorList>
    </citation>
    <scope>NUCLEOTIDE SEQUENCE</scope>
    <source>
        <strain evidence="1">Berkeley</strain>
    </source>
</reference>
<protein>
    <submittedName>
        <fullName evidence="1">Uncharacterized protein</fullName>
    </submittedName>
</protein>